<sequence length="795" mass="84003">MVGPALALSLIGLGAVQALPTGKTVEERQIWLGPGSGTFIPGDGELHTCLTDTPLQEQPPCILPPIVGGLEPSTKKREVEKRQIWLGPGSGTFIPGNGELHTCLTDTPLQEQPPCILPPIVGGLEPSTRKKRQVIIGDPSGVFVPGQGELPPCLVDTPINEQPPCILPPIVGGLEPSTKAKRQLIIGDGTGVFIPGQGAVPVCLVDVPLNEQPPCMLPPIVGGLNPSTKAKRQLIIGDGTGVFIPGQGEAPVCLVDVPLNEQPPCMLPPIVGGLEPSTKKRGFVLPSDYATNTKRVIEELERDLIGLQNKKNKSKQDLEDIEAIKAALMYLAGITSISAPPGTGSTFTPGKRGFVLPPDYATNTKKVIQTLEKELIRLQNKKNKTQEDRSDIEAIRAALKYLAGITSISAPPGTGSTFTPGKRGFTLPPDYATNTKKVIETLEKELIRLQNKRNKSQEDVDDIEAIKAALMYLAGISSISAPPGTGSTFTPGKRDAEFSLDTVGAYSSVCPNLAGAEIALETLMHKDKPTAEERIVMQQLAAFLKACGITIVKSPDGTYTIIKPSDKRDVSAQFDVTGLQTAYFILLQAATDLYPSQPSFDNWLALQHISGLLELYGASTTLTVDSAGHPKRQTDTITVGTRTCQVIDVMALRAALAALITAYGDPSKASTHIFLVEQVLVTALQLCGQSVAGWTTIIPGSPVPGGPMIPDPTVPSGEIKPSDKKRQAIVADPAAMLAALTTLEQAYGAYGSGKIPAPVFLIMVNIVTILQGIPGVVVPGWPVLGQGSVVLTPST</sequence>
<feature type="coiled-coil region" evidence="1">
    <location>
        <begin position="432"/>
        <end position="466"/>
    </location>
</feature>
<protein>
    <submittedName>
        <fullName evidence="3">Uncharacterized protein</fullName>
    </submittedName>
</protein>
<evidence type="ECO:0000313" key="4">
    <source>
        <dbReference type="Proteomes" id="UP001303115"/>
    </source>
</evidence>
<keyword evidence="1" id="KW-0175">Coiled coil</keyword>
<dbReference type="EMBL" id="MU854358">
    <property type="protein sequence ID" value="KAK4041402.1"/>
    <property type="molecule type" value="Genomic_DNA"/>
</dbReference>
<comment type="caution">
    <text evidence="3">The sequence shown here is derived from an EMBL/GenBank/DDBJ whole genome shotgun (WGS) entry which is preliminary data.</text>
</comment>
<dbReference type="AlphaFoldDB" id="A0AAN6PIK3"/>
<accession>A0AAN6PIK3</accession>
<feature type="coiled-coil region" evidence="1">
    <location>
        <begin position="290"/>
        <end position="324"/>
    </location>
</feature>
<dbReference type="Proteomes" id="UP001303115">
    <property type="component" value="Unassembled WGS sequence"/>
</dbReference>
<evidence type="ECO:0000256" key="1">
    <source>
        <dbReference type="SAM" id="Coils"/>
    </source>
</evidence>
<proteinExistence type="predicted"/>
<feature type="coiled-coil region" evidence="1">
    <location>
        <begin position="361"/>
        <end position="395"/>
    </location>
</feature>
<organism evidence="3 4">
    <name type="scientific">Parachaetomium inaequale</name>
    <dbReference type="NCBI Taxonomy" id="2588326"/>
    <lineage>
        <taxon>Eukaryota</taxon>
        <taxon>Fungi</taxon>
        <taxon>Dikarya</taxon>
        <taxon>Ascomycota</taxon>
        <taxon>Pezizomycotina</taxon>
        <taxon>Sordariomycetes</taxon>
        <taxon>Sordariomycetidae</taxon>
        <taxon>Sordariales</taxon>
        <taxon>Chaetomiaceae</taxon>
        <taxon>Parachaetomium</taxon>
    </lineage>
</organism>
<evidence type="ECO:0000256" key="2">
    <source>
        <dbReference type="SAM" id="SignalP"/>
    </source>
</evidence>
<evidence type="ECO:0000313" key="3">
    <source>
        <dbReference type="EMBL" id="KAK4041402.1"/>
    </source>
</evidence>
<name>A0AAN6PIK3_9PEZI</name>
<gene>
    <name evidence="3" type="ORF">C8A01DRAFT_14857</name>
</gene>
<feature type="signal peptide" evidence="2">
    <location>
        <begin position="1"/>
        <end position="18"/>
    </location>
</feature>
<reference evidence="4" key="1">
    <citation type="journal article" date="2023" name="Mol. Phylogenet. Evol.">
        <title>Genome-scale phylogeny and comparative genomics of the fungal order Sordariales.</title>
        <authorList>
            <person name="Hensen N."/>
            <person name="Bonometti L."/>
            <person name="Westerberg I."/>
            <person name="Brannstrom I.O."/>
            <person name="Guillou S."/>
            <person name="Cros-Aarteil S."/>
            <person name="Calhoun S."/>
            <person name="Haridas S."/>
            <person name="Kuo A."/>
            <person name="Mondo S."/>
            <person name="Pangilinan J."/>
            <person name="Riley R."/>
            <person name="LaButti K."/>
            <person name="Andreopoulos B."/>
            <person name="Lipzen A."/>
            <person name="Chen C."/>
            <person name="Yan M."/>
            <person name="Daum C."/>
            <person name="Ng V."/>
            <person name="Clum A."/>
            <person name="Steindorff A."/>
            <person name="Ohm R.A."/>
            <person name="Martin F."/>
            <person name="Silar P."/>
            <person name="Natvig D.O."/>
            <person name="Lalanne C."/>
            <person name="Gautier V."/>
            <person name="Ament-Velasquez S.L."/>
            <person name="Kruys A."/>
            <person name="Hutchinson M.I."/>
            <person name="Powell A.J."/>
            <person name="Barry K."/>
            <person name="Miller A.N."/>
            <person name="Grigoriev I.V."/>
            <person name="Debuchy R."/>
            <person name="Gladieux P."/>
            <person name="Hiltunen Thoren M."/>
            <person name="Johannesson H."/>
        </authorList>
    </citation>
    <scope>NUCLEOTIDE SEQUENCE [LARGE SCALE GENOMIC DNA]</scope>
    <source>
        <strain evidence="4">CBS 284.82</strain>
    </source>
</reference>
<keyword evidence="2" id="KW-0732">Signal</keyword>
<keyword evidence="4" id="KW-1185">Reference proteome</keyword>
<feature type="chain" id="PRO_5042973201" evidence="2">
    <location>
        <begin position="19"/>
        <end position="795"/>
    </location>
</feature>